<reference evidence="1 2" key="1">
    <citation type="submission" date="2019-12" db="EMBL/GenBank/DDBJ databases">
        <authorList>
            <person name="Huq M.A."/>
        </authorList>
    </citation>
    <scope>NUCLEOTIDE SEQUENCE [LARGE SCALE GENOMIC DNA]</scope>
    <source>
        <strain evidence="1 2">MAH-18</strain>
    </source>
</reference>
<evidence type="ECO:0000313" key="1">
    <source>
        <dbReference type="EMBL" id="MVQ51535.1"/>
    </source>
</evidence>
<name>A0A6L6Y1S6_9ACTN</name>
<dbReference type="AlphaFoldDB" id="A0A6L6Y1S6"/>
<comment type="caution">
    <text evidence="1">The sequence shown here is derived from an EMBL/GenBank/DDBJ whole genome shotgun (WGS) entry which is preliminary data.</text>
</comment>
<organism evidence="1 2">
    <name type="scientific">Nocardioides agri</name>
    <dbReference type="NCBI Taxonomy" id="2682843"/>
    <lineage>
        <taxon>Bacteria</taxon>
        <taxon>Bacillati</taxon>
        <taxon>Actinomycetota</taxon>
        <taxon>Actinomycetes</taxon>
        <taxon>Propionibacteriales</taxon>
        <taxon>Nocardioidaceae</taxon>
        <taxon>Nocardioides</taxon>
    </lineage>
</organism>
<evidence type="ECO:0000313" key="2">
    <source>
        <dbReference type="Proteomes" id="UP000473525"/>
    </source>
</evidence>
<keyword evidence="2" id="KW-1185">Reference proteome</keyword>
<evidence type="ECO:0008006" key="3">
    <source>
        <dbReference type="Google" id="ProtNLM"/>
    </source>
</evidence>
<dbReference type="Proteomes" id="UP000473525">
    <property type="component" value="Unassembled WGS sequence"/>
</dbReference>
<accession>A0A6L6Y1S6</accession>
<sequence>MQTLIIGGVALLVGGGLAAGTAIGVVNNATSGTFQPTGQNVLQYGTTSTK</sequence>
<dbReference type="RefSeq" id="WP_157346444.1">
    <property type="nucleotide sequence ID" value="NZ_WSEK01000005.1"/>
</dbReference>
<gene>
    <name evidence="1" type="ORF">GON03_20345</name>
</gene>
<dbReference type="EMBL" id="WSEK01000005">
    <property type="protein sequence ID" value="MVQ51535.1"/>
    <property type="molecule type" value="Genomic_DNA"/>
</dbReference>
<protein>
    <recommendedName>
        <fullName evidence="3">DUF2613 family protein</fullName>
    </recommendedName>
</protein>
<proteinExistence type="predicted"/>